<dbReference type="Gene3D" id="1.10.630.10">
    <property type="entry name" value="Cytochrome P450"/>
    <property type="match status" value="2"/>
</dbReference>
<dbReference type="SUPFAM" id="SSF48264">
    <property type="entry name" value="Cytochrome P450"/>
    <property type="match status" value="1"/>
</dbReference>
<dbReference type="PRINTS" id="PR00463">
    <property type="entry name" value="EP450I"/>
</dbReference>
<evidence type="ECO:0000313" key="4">
    <source>
        <dbReference type="EMBL" id="CAK9233504.1"/>
    </source>
</evidence>
<gene>
    <name evidence="4" type="ORF">CSSPTR1EN2_LOCUS21519</name>
</gene>
<keyword evidence="5" id="KW-1185">Reference proteome</keyword>
<dbReference type="InterPro" id="IPR017972">
    <property type="entry name" value="Cyt_P450_CS"/>
</dbReference>
<sequence length="410" mass="46710">MQVMGFAENDVAITLLAVLAGFLALWVLLTKCQQARAGAAGGGAAAAGIVDGTRLTSTKMPPGSLGWPIIGETFSFLSDVKNHPQGLYGFLAKRYARYGPVWRTNIIGMTGVFFHGPQAFKTVMLGEHTLFTYKQFKSTGRILGENSMFFADEELHRKMRKQFGEPLSMDGLRRNFTKFQETAINNLSKWEGRTVCYALDNIVYMMTSWKPGDPDFECIKANFMYLMDGIASIPFMWLRGRYYRAIKEEHEEILRKKVNPDALLTWEEASSMPYTLKVLSETLRLSSFMQWLPREANNDIDINGFRVKKGWKVFMDLHAGHHDAALFKDPLEFQPSRFEEPVKPFSFVAFGAGPRLCLGMNLAKLEISLFVHFLVTKYRWESVNKDFSLAPYVFLKLRNGYQIHVTPIIR</sequence>
<dbReference type="InterPro" id="IPR036396">
    <property type="entry name" value="Cyt_P450_sf"/>
</dbReference>
<proteinExistence type="inferred from homology"/>
<evidence type="ECO:0000313" key="5">
    <source>
        <dbReference type="Proteomes" id="UP001497512"/>
    </source>
</evidence>
<dbReference type="PANTHER" id="PTHR24286">
    <property type="entry name" value="CYTOCHROME P450 26"/>
    <property type="match status" value="1"/>
</dbReference>
<evidence type="ECO:0000256" key="1">
    <source>
        <dbReference type="ARBA" id="ARBA00022723"/>
    </source>
</evidence>
<organism evidence="4 5">
    <name type="scientific">Sphagnum troendelagicum</name>
    <dbReference type="NCBI Taxonomy" id="128251"/>
    <lineage>
        <taxon>Eukaryota</taxon>
        <taxon>Viridiplantae</taxon>
        <taxon>Streptophyta</taxon>
        <taxon>Embryophyta</taxon>
        <taxon>Bryophyta</taxon>
        <taxon>Sphagnophytina</taxon>
        <taxon>Sphagnopsida</taxon>
        <taxon>Sphagnales</taxon>
        <taxon>Sphagnaceae</taxon>
        <taxon>Sphagnum</taxon>
    </lineage>
</organism>
<dbReference type="InterPro" id="IPR001128">
    <property type="entry name" value="Cyt_P450"/>
</dbReference>
<dbReference type="PROSITE" id="PS00086">
    <property type="entry name" value="CYTOCHROME_P450"/>
    <property type="match status" value="1"/>
</dbReference>
<protein>
    <recommendedName>
        <fullName evidence="6">Cytochrome P450</fullName>
    </recommendedName>
</protein>
<keyword evidence="2 3" id="KW-0408">Iron</keyword>
<dbReference type="InterPro" id="IPR002401">
    <property type="entry name" value="Cyt_P450_E_grp-I"/>
</dbReference>
<keyword evidence="3" id="KW-0560">Oxidoreductase</keyword>
<evidence type="ECO:0000256" key="3">
    <source>
        <dbReference type="RuleBase" id="RU000461"/>
    </source>
</evidence>
<keyword evidence="3" id="KW-0349">Heme</keyword>
<keyword evidence="3" id="KW-0503">Monooxygenase</keyword>
<evidence type="ECO:0008006" key="6">
    <source>
        <dbReference type="Google" id="ProtNLM"/>
    </source>
</evidence>
<evidence type="ECO:0000256" key="2">
    <source>
        <dbReference type="ARBA" id="ARBA00023004"/>
    </source>
</evidence>
<dbReference type="EMBL" id="OZ019900">
    <property type="protein sequence ID" value="CAK9233504.1"/>
    <property type="molecule type" value="Genomic_DNA"/>
</dbReference>
<reference evidence="4" key="1">
    <citation type="submission" date="2024-02" db="EMBL/GenBank/DDBJ databases">
        <authorList>
            <consortium name="ELIXIR-Norway"/>
            <consortium name="Elixir Norway"/>
        </authorList>
    </citation>
    <scope>NUCLEOTIDE SEQUENCE</scope>
</reference>
<dbReference type="PANTHER" id="PTHR24286:SF28">
    <property type="entry name" value="ABSCISIC ACID 8'-HYDROXYLASE 3-LIKE"/>
    <property type="match status" value="1"/>
</dbReference>
<comment type="similarity">
    <text evidence="3">Belongs to the cytochrome P450 family.</text>
</comment>
<keyword evidence="1 3" id="KW-0479">Metal-binding</keyword>
<dbReference type="Pfam" id="PF00067">
    <property type="entry name" value="p450"/>
    <property type="match status" value="2"/>
</dbReference>
<dbReference type="Proteomes" id="UP001497512">
    <property type="component" value="Chromosome 8"/>
</dbReference>
<accession>A0ABP0UYB4</accession>
<name>A0ABP0UYB4_9BRYO</name>
<dbReference type="PRINTS" id="PR00385">
    <property type="entry name" value="P450"/>
</dbReference>